<dbReference type="EMBL" id="CP011509">
    <property type="protein sequence ID" value="AKJ02893.1"/>
    <property type="molecule type" value="Genomic_DNA"/>
</dbReference>
<dbReference type="AlphaFoldDB" id="A0AAC8TEG3"/>
<accession>A0AAC8TEG3</accession>
<sequence length="133" mass="14910">MNPMDTGKLLGRGISFPPRVGPDGRVQWSEGERNVRESIQIILTTERRERLLLPEFGGSLGQFLFEPNIVTTRHRIAERITRELAQWEPRITVESVSVEEDPADARGAIATITYRLVATQARERVSLSVTLAG</sequence>
<gene>
    <name evidence="2" type="ORF">AA314_04519</name>
</gene>
<evidence type="ECO:0000259" key="1">
    <source>
        <dbReference type="Pfam" id="PF04965"/>
    </source>
</evidence>
<dbReference type="SUPFAM" id="SSF160719">
    <property type="entry name" value="gpW/gp25-like"/>
    <property type="match status" value="1"/>
</dbReference>
<dbReference type="Pfam" id="PF04965">
    <property type="entry name" value="GPW_gp25"/>
    <property type="match status" value="1"/>
</dbReference>
<reference evidence="2 3" key="1">
    <citation type="submission" date="2015-05" db="EMBL/GenBank/DDBJ databases">
        <title>Genome assembly of Archangium gephyra DSM 2261.</title>
        <authorList>
            <person name="Sharma G."/>
            <person name="Subramanian S."/>
        </authorList>
    </citation>
    <scope>NUCLEOTIDE SEQUENCE [LARGE SCALE GENOMIC DNA]</scope>
    <source>
        <strain evidence="2 3">DSM 2261</strain>
    </source>
</reference>
<evidence type="ECO:0000313" key="2">
    <source>
        <dbReference type="EMBL" id="AKJ02893.1"/>
    </source>
</evidence>
<protein>
    <recommendedName>
        <fullName evidence="1">IraD/Gp25-like domain-containing protein</fullName>
    </recommendedName>
</protein>
<name>A0AAC8TEG3_9BACT</name>
<proteinExistence type="predicted"/>
<dbReference type="Gene3D" id="3.10.450.40">
    <property type="match status" value="1"/>
</dbReference>
<dbReference type="Proteomes" id="UP000035579">
    <property type="component" value="Chromosome"/>
</dbReference>
<dbReference type="InterPro" id="IPR007048">
    <property type="entry name" value="IraD/Gp25-like"/>
</dbReference>
<evidence type="ECO:0000313" key="3">
    <source>
        <dbReference type="Proteomes" id="UP000035579"/>
    </source>
</evidence>
<organism evidence="2 3">
    <name type="scientific">Archangium gephyra</name>
    <dbReference type="NCBI Taxonomy" id="48"/>
    <lineage>
        <taxon>Bacteria</taxon>
        <taxon>Pseudomonadati</taxon>
        <taxon>Myxococcota</taxon>
        <taxon>Myxococcia</taxon>
        <taxon>Myxococcales</taxon>
        <taxon>Cystobacterineae</taxon>
        <taxon>Archangiaceae</taxon>
        <taxon>Archangium</taxon>
    </lineage>
</organism>
<dbReference type="KEGG" id="age:AA314_04519"/>
<feature type="domain" description="IraD/Gp25-like" evidence="1">
    <location>
        <begin position="30"/>
        <end position="120"/>
    </location>
</feature>